<name>A0ABZ0CPF2_9BURK</name>
<dbReference type="SUPFAM" id="SSF51182">
    <property type="entry name" value="RmlC-like cupins"/>
    <property type="match status" value="1"/>
</dbReference>
<dbReference type="CDD" id="cd02230">
    <property type="entry name" value="cupin_HP0902-like"/>
    <property type="match status" value="1"/>
</dbReference>
<dbReference type="Gene3D" id="2.60.120.10">
    <property type="entry name" value="Jelly Rolls"/>
    <property type="match status" value="1"/>
</dbReference>
<dbReference type="Pfam" id="PF07883">
    <property type="entry name" value="Cupin_2"/>
    <property type="match status" value="1"/>
</dbReference>
<accession>A0ABZ0CPF2</accession>
<protein>
    <submittedName>
        <fullName evidence="2">Cupin domain-containing protein</fullName>
    </submittedName>
</protein>
<dbReference type="Proteomes" id="UP001303946">
    <property type="component" value="Chromosome"/>
</dbReference>
<feature type="domain" description="Cupin type-2" evidence="1">
    <location>
        <begin position="42"/>
        <end position="104"/>
    </location>
</feature>
<evidence type="ECO:0000259" key="1">
    <source>
        <dbReference type="Pfam" id="PF07883"/>
    </source>
</evidence>
<keyword evidence="3" id="KW-1185">Reference proteome</keyword>
<dbReference type="InterPro" id="IPR011051">
    <property type="entry name" value="RmlC_Cupin_sf"/>
</dbReference>
<proteinExistence type="predicted"/>
<dbReference type="InterPro" id="IPR014710">
    <property type="entry name" value="RmlC-like_jellyroll"/>
</dbReference>
<dbReference type="RefSeq" id="WP_316699507.1">
    <property type="nucleotide sequence ID" value="NZ_CP136336.1"/>
</dbReference>
<evidence type="ECO:0000313" key="3">
    <source>
        <dbReference type="Proteomes" id="UP001303946"/>
    </source>
</evidence>
<sequence length="109" mass="11585">MAIPHANPGQLIDIRPLGLRLQSAKTTALFKSEQLEVIRLVLLAGKSLPPHSVAGEITIQCIEGRIDVTVNSQSHLLEAGEMLFLAKSAPHGVVAIEDSSALVTIVLSK</sequence>
<organism evidence="2 3">
    <name type="scientific">Piscinibacter gummiphilus</name>
    <dbReference type="NCBI Taxonomy" id="946333"/>
    <lineage>
        <taxon>Bacteria</taxon>
        <taxon>Pseudomonadati</taxon>
        <taxon>Pseudomonadota</taxon>
        <taxon>Betaproteobacteria</taxon>
        <taxon>Burkholderiales</taxon>
        <taxon>Sphaerotilaceae</taxon>
        <taxon>Piscinibacter</taxon>
    </lineage>
</organism>
<dbReference type="PANTHER" id="PTHR37694">
    <property type="entry name" value="SLR8022 PROTEIN"/>
    <property type="match status" value="1"/>
</dbReference>
<evidence type="ECO:0000313" key="2">
    <source>
        <dbReference type="EMBL" id="WOB06862.1"/>
    </source>
</evidence>
<dbReference type="InterPro" id="IPR013096">
    <property type="entry name" value="Cupin_2"/>
</dbReference>
<reference evidence="2 3" key="1">
    <citation type="submission" date="2023-10" db="EMBL/GenBank/DDBJ databases">
        <title>Bacteria for the degradation of biodegradable plastic PBAT(Polybutylene adipate terephthalate).</title>
        <authorList>
            <person name="Weon H.-Y."/>
            <person name="Yeon J."/>
        </authorList>
    </citation>
    <scope>NUCLEOTIDE SEQUENCE [LARGE SCALE GENOMIC DNA]</scope>
    <source>
        <strain evidence="2 3">SBD 7-3</strain>
    </source>
</reference>
<gene>
    <name evidence="2" type="ORF">RXV79_18290</name>
</gene>
<dbReference type="PANTHER" id="PTHR37694:SF1">
    <property type="entry name" value="SLR8022 PROTEIN"/>
    <property type="match status" value="1"/>
</dbReference>
<dbReference type="EMBL" id="CP136336">
    <property type="protein sequence ID" value="WOB06862.1"/>
    <property type="molecule type" value="Genomic_DNA"/>
</dbReference>